<evidence type="ECO:0000256" key="1">
    <source>
        <dbReference type="ARBA" id="ARBA00006284"/>
    </source>
</evidence>
<proteinExistence type="inferred from homology"/>
<dbReference type="GO" id="GO:0008887">
    <property type="term" value="F:glycerate kinase activity"/>
    <property type="evidence" value="ECO:0007669"/>
    <property type="project" value="UniProtKB-UniRule"/>
</dbReference>
<dbReference type="InterPro" id="IPR018197">
    <property type="entry name" value="Glycerate_kinase_RE-like"/>
</dbReference>
<dbReference type="InterPro" id="IPR004381">
    <property type="entry name" value="Glycerate_kinase"/>
</dbReference>
<evidence type="ECO:0000313" key="6">
    <source>
        <dbReference type="Proteomes" id="UP000231742"/>
    </source>
</evidence>
<keyword evidence="2 4" id="KW-0808">Transferase</keyword>
<evidence type="ECO:0000256" key="4">
    <source>
        <dbReference type="PIRNR" id="PIRNR006078"/>
    </source>
</evidence>
<comment type="caution">
    <text evidence="5">The sequence shown here is derived from an EMBL/GenBank/DDBJ whole genome shotgun (WGS) entry which is preliminary data.</text>
</comment>
<reference evidence="5 6" key="1">
    <citation type="submission" date="2017-11" db="EMBL/GenBank/DDBJ databases">
        <title>Genomic Encyclopedia of Archaeal and Bacterial Type Strains, Phase II (KMG-II): From Individual Species to Whole Genera.</title>
        <authorList>
            <person name="Goeker M."/>
        </authorList>
    </citation>
    <scope>NUCLEOTIDE SEQUENCE [LARGE SCALE GENOMIC DNA]</scope>
    <source>
        <strain evidence="5 6">DSM 16400</strain>
    </source>
</reference>
<dbReference type="EMBL" id="PGFH01000001">
    <property type="protein sequence ID" value="PJJ82037.1"/>
    <property type="molecule type" value="Genomic_DNA"/>
</dbReference>
<evidence type="ECO:0000256" key="3">
    <source>
        <dbReference type="ARBA" id="ARBA00022777"/>
    </source>
</evidence>
<dbReference type="GO" id="GO:0031388">
    <property type="term" value="P:organic acid phosphorylation"/>
    <property type="evidence" value="ECO:0007669"/>
    <property type="project" value="UniProtKB-UniRule"/>
</dbReference>
<dbReference type="Proteomes" id="UP000231742">
    <property type="component" value="Unassembled WGS sequence"/>
</dbReference>
<organism evidence="5 6">
    <name type="scientific">Salinibacterium amurskyense</name>
    <dbReference type="NCBI Taxonomy" id="205941"/>
    <lineage>
        <taxon>Bacteria</taxon>
        <taxon>Bacillati</taxon>
        <taxon>Actinomycetota</taxon>
        <taxon>Actinomycetes</taxon>
        <taxon>Micrococcales</taxon>
        <taxon>Microbacteriaceae</taxon>
        <taxon>Salinibacterium</taxon>
    </lineage>
</organism>
<dbReference type="Gene3D" id="3.90.1510.10">
    <property type="entry name" value="Glycerate kinase, domain 2"/>
    <property type="match status" value="1"/>
</dbReference>
<dbReference type="Gene3D" id="3.40.50.10350">
    <property type="entry name" value="Glycerate kinase, domain 1"/>
    <property type="match status" value="1"/>
</dbReference>
<sequence>MSATENPVVIIAPDSFKGSLSAADAAAALERGAREMLPDTATVLTFPMADGGEGSLDAVLAAWLQPALTMPTVDALGRDRDARFGLDLDGRRAVIEAAQANGLPHVLDVTAEPLRADSYGVGVIAASVIERGARDVTLFLGGSASTDGGTGLLRALGARMLDADGKELAPGGGALASLETIDLSGLVPGALETKWRIAVDVTNPLTGTHGAAHVFGPQKGATASDVAVLDAGLARLAEVLAETPLVAQRGFSAAGIAALPGIGAAGGTAAPLITLFGAELVRGAQLVADTIGLSEVIGTADVIISGEGRLDAQSLDGKVVDYLRGSKGPTAFLVVVAAGIDLTPEQSAAAGIDVALPLGSGVENRKELFQFAAPLLEARGAHAIAEWLEPTDLDEEFRDDEGDGLGVLDD</sequence>
<gene>
    <name evidence="5" type="ORF">CLV85_1225</name>
</gene>
<evidence type="ECO:0000256" key="2">
    <source>
        <dbReference type="ARBA" id="ARBA00022679"/>
    </source>
</evidence>
<accession>A0A2M9D8I9</accession>
<dbReference type="PIRSF" id="PIRSF006078">
    <property type="entry name" value="GlxK"/>
    <property type="match status" value="1"/>
</dbReference>
<dbReference type="OrthoDB" id="9774290at2"/>
<keyword evidence="6" id="KW-1185">Reference proteome</keyword>
<comment type="similarity">
    <text evidence="1 4">Belongs to the glycerate kinase type-1 family.</text>
</comment>
<dbReference type="SUPFAM" id="SSF110738">
    <property type="entry name" value="Glycerate kinase I"/>
    <property type="match status" value="1"/>
</dbReference>
<dbReference type="Pfam" id="PF02595">
    <property type="entry name" value="Gly_kinase"/>
    <property type="match status" value="1"/>
</dbReference>
<dbReference type="InterPro" id="IPR018193">
    <property type="entry name" value="Glyc_kinase_flavodox-like_fold"/>
</dbReference>
<dbReference type="AlphaFoldDB" id="A0A2M9D8I9"/>
<dbReference type="InterPro" id="IPR036129">
    <property type="entry name" value="Glycerate_kinase_sf"/>
</dbReference>
<dbReference type="PANTHER" id="PTHR21599">
    <property type="entry name" value="GLYCERATE KINASE"/>
    <property type="match status" value="1"/>
</dbReference>
<protein>
    <submittedName>
        <fullName evidence="5">Glycerate kinase</fullName>
    </submittedName>
</protein>
<keyword evidence="3 4" id="KW-0418">Kinase</keyword>
<dbReference type="NCBIfam" id="TIGR00045">
    <property type="entry name" value="glycerate kinase"/>
    <property type="match status" value="1"/>
</dbReference>
<name>A0A2M9D8I9_9MICO</name>
<dbReference type="RefSeq" id="WP_100388669.1">
    <property type="nucleotide sequence ID" value="NZ_BMZU01000001.1"/>
</dbReference>
<evidence type="ECO:0000313" key="5">
    <source>
        <dbReference type="EMBL" id="PJJ82037.1"/>
    </source>
</evidence>
<dbReference type="PANTHER" id="PTHR21599:SF0">
    <property type="entry name" value="GLYCERATE KINASE"/>
    <property type="match status" value="1"/>
</dbReference>